<evidence type="ECO:0000256" key="4">
    <source>
        <dbReference type="ARBA" id="ARBA00022989"/>
    </source>
</evidence>
<feature type="transmembrane region" description="Helical" evidence="7">
    <location>
        <begin position="337"/>
        <end position="361"/>
    </location>
</feature>
<comment type="caution">
    <text evidence="9">The sequence shown here is derived from an EMBL/GenBank/DDBJ whole genome shotgun (WGS) entry which is preliminary data.</text>
</comment>
<protein>
    <submittedName>
        <fullName evidence="9">FtsX-like permease family protein</fullName>
    </submittedName>
</protein>
<dbReference type="InterPro" id="IPR003838">
    <property type="entry name" value="ABC3_permease_C"/>
</dbReference>
<dbReference type="PANTHER" id="PTHR30572">
    <property type="entry name" value="MEMBRANE COMPONENT OF TRANSPORTER-RELATED"/>
    <property type="match status" value="1"/>
</dbReference>
<evidence type="ECO:0000256" key="7">
    <source>
        <dbReference type="SAM" id="Phobius"/>
    </source>
</evidence>
<evidence type="ECO:0000256" key="6">
    <source>
        <dbReference type="ARBA" id="ARBA00038076"/>
    </source>
</evidence>
<evidence type="ECO:0000256" key="1">
    <source>
        <dbReference type="ARBA" id="ARBA00004651"/>
    </source>
</evidence>
<evidence type="ECO:0000313" key="9">
    <source>
        <dbReference type="EMBL" id="TQL62536.1"/>
    </source>
</evidence>
<feature type="transmembrane region" description="Helical" evidence="7">
    <location>
        <begin position="300"/>
        <end position="331"/>
    </location>
</feature>
<keyword evidence="2" id="KW-1003">Cell membrane</keyword>
<organism evidence="9 10">
    <name type="scientific">Propioniferax innocua</name>
    <dbReference type="NCBI Taxonomy" id="1753"/>
    <lineage>
        <taxon>Bacteria</taxon>
        <taxon>Bacillati</taxon>
        <taxon>Actinomycetota</taxon>
        <taxon>Actinomycetes</taxon>
        <taxon>Propionibacteriales</taxon>
        <taxon>Propionibacteriaceae</taxon>
        <taxon>Propioniferax</taxon>
    </lineage>
</organism>
<evidence type="ECO:0000256" key="5">
    <source>
        <dbReference type="ARBA" id="ARBA00023136"/>
    </source>
</evidence>
<evidence type="ECO:0000313" key="10">
    <source>
        <dbReference type="Proteomes" id="UP000316196"/>
    </source>
</evidence>
<feature type="transmembrane region" description="Helical" evidence="7">
    <location>
        <begin position="21"/>
        <end position="41"/>
    </location>
</feature>
<reference evidence="9 10" key="1">
    <citation type="submission" date="2019-06" db="EMBL/GenBank/DDBJ databases">
        <title>Sequencing the genomes of 1000 actinobacteria strains.</title>
        <authorList>
            <person name="Klenk H.-P."/>
        </authorList>
    </citation>
    <scope>NUCLEOTIDE SEQUENCE [LARGE SCALE GENOMIC DNA]</scope>
    <source>
        <strain evidence="9 10">DSM 8251</strain>
    </source>
</reference>
<keyword evidence="10" id="KW-1185">Reference proteome</keyword>
<name>A0A542ZQI3_9ACTN</name>
<dbReference type="AlphaFoldDB" id="A0A542ZQI3"/>
<evidence type="ECO:0000256" key="3">
    <source>
        <dbReference type="ARBA" id="ARBA00022692"/>
    </source>
</evidence>
<gene>
    <name evidence="9" type="ORF">FB460_0314</name>
</gene>
<keyword evidence="3 7" id="KW-0812">Transmembrane</keyword>
<dbReference type="Pfam" id="PF02687">
    <property type="entry name" value="FtsX"/>
    <property type="match status" value="1"/>
</dbReference>
<dbReference type="GO" id="GO:0005886">
    <property type="term" value="C:plasma membrane"/>
    <property type="evidence" value="ECO:0007669"/>
    <property type="project" value="UniProtKB-SubCell"/>
</dbReference>
<dbReference type="Proteomes" id="UP000316196">
    <property type="component" value="Unassembled WGS sequence"/>
</dbReference>
<evidence type="ECO:0000259" key="8">
    <source>
        <dbReference type="Pfam" id="PF02687"/>
    </source>
</evidence>
<evidence type="ECO:0000256" key="2">
    <source>
        <dbReference type="ARBA" id="ARBA00022475"/>
    </source>
</evidence>
<comment type="similarity">
    <text evidence="6">Belongs to the ABC-4 integral membrane protein family.</text>
</comment>
<keyword evidence="4 7" id="KW-1133">Transmembrane helix</keyword>
<feature type="domain" description="ABC3 transporter permease C-terminal" evidence="8">
    <location>
        <begin position="262"/>
        <end position="366"/>
    </location>
</feature>
<keyword evidence="5 7" id="KW-0472">Membrane</keyword>
<proteinExistence type="inferred from homology"/>
<dbReference type="InterPro" id="IPR050250">
    <property type="entry name" value="Macrolide_Exporter_MacB"/>
</dbReference>
<dbReference type="PANTHER" id="PTHR30572:SF4">
    <property type="entry name" value="ABC TRANSPORTER PERMEASE YTRF"/>
    <property type="match status" value="1"/>
</dbReference>
<comment type="subcellular location">
    <subcellularLocation>
        <location evidence="1">Cell membrane</location>
        <topology evidence="1">Multi-pass membrane protein</topology>
    </subcellularLocation>
</comment>
<dbReference type="EMBL" id="VFOR01000001">
    <property type="protein sequence ID" value="TQL62536.1"/>
    <property type="molecule type" value="Genomic_DNA"/>
</dbReference>
<dbReference type="GO" id="GO:0022857">
    <property type="term" value="F:transmembrane transporter activity"/>
    <property type="evidence" value="ECO:0007669"/>
    <property type="project" value="TreeGrafter"/>
</dbReference>
<sequence length="374" mass="39482">MKHLPHLFVEALREIRAHGSQSVIGICIIAATVVAVAVTYGRAVSTAEEAIASIDTAAARTITVRFGPNADVTVADIEPFSRVTTVHDLTVLGPARDTHNSFVPGDEVTLRDCYSSERSSLCPTPRTAPPYPARATEPTMRVLGFSDDVGAVTDTHRTLTLTATAHDHMTMPESALTQTVVTPAMPHSDAPEPEAQEADDSVSLMLVTASSPGSVADLVDMITKSFGHLDPGDLVVDHHLDLIELRDQLDDTLLAGTRAQALGALAVAGTMLALAEFSAARSRRRFAGLQRALGASRIQIITIAVCRSVIVGCLGALTGVAASVGITAIWFDATPPWRFLAALAITAELVVVIASVAPAWYSATRDPMAELRVP</sequence>
<dbReference type="RefSeq" id="WP_342775211.1">
    <property type="nucleotide sequence ID" value="NZ_BAAAMD010000003.1"/>
</dbReference>
<accession>A0A542ZQI3</accession>